<accession>A0ABQ7D807</accession>
<reference evidence="1 2" key="1">
    <citation type="journal article" date="2020" name="BMC Genomics">
        <title>Intraspecific diversification of the crop wild relative Brassica cretica Lam. using demographic model selection.</title>
        <authorList>
            <person name="Kioukis A."/>
            <person name="Michalopoulou V.A."/>
            <person name="Briers L."/>
            <person name="Pirintsos S."/>
            <person name="Studholme D.J."/>
            <person name="Pavlidis P."/>
            <person name="Sarris P.F."/>
        </authorList>
    </citation>
    <scope>NUCLEOTIDE SEQUENCE [LARGE SCALE GENOMIC DNA]</scope>
    <source>
        <strain evidence="2">cv. PFS-1207/04</strain>
    </source>
</reference>
<gene>
    <name evidence="1" type="ORF">DY000_02012641</name>
</gene>
<proteinExistence type="predicted"/>
<sequence>MLLDMQVFQICHRLGRLPTFNGLSLLGNLLGNLLKFSGLSFLAESSTMLFRSEPNFGRLPGKSSQKSGAIKVEELSDHLVSRSECVEADGSFKFEVDFLEVFHEIFVEGF</sequence>
<evidence type="ECO:0000313" key="2">
    <source>
        <dbReference type="Proteomes" id="UP000266723"/>
    </source>
</evidence>
<evidence type="ECO:0000313" key="1">
    <source>
        <dbReference type="EMBL" id="KAF3568587.1"/>
    </source>
</evidence>
<protein>
    <submittedName>
        <fullName evidence="1">Uncharacterized protein</fullName>
    </submittedName>
</protein>
<dbReference type="Proteomes" id="UP000266723">
    <property type="component" value="Unassembled WGS sequence"/>
</dbReference>
<name>A0ABQ7D807_BRACR</name>
<dbReference type="EMBL" id="QGKV02000759">
    <property type="protein sequence ID" value="KAF3568587.1"/>
    <property type="molecule type" value="Genomic_DNA"/>
</dbReference>
<organism evidence="1 2">
    <name type="scientific">Brassica cretica</name>
    <name type="common">Mustard</name>
    <dbReference type="NCBI Taxonomy" id="69181"/>
    <lineage>
        <taxon>Eukaryota</taxon>
        <taxon>Viridiplantae</taxon>
        <taxon>Streptophyta</taxon>
        <taxon>Embryophyta</taxon>
        <taxon>Tracheophyta</taxon>
        <taxon>Spermatophyta</taxon>
        <taxon>Magnoliopsida</taxon>
        <taxon>eudicotyledons</taxon>
        <taxon>Gunneridae</taxon>
        <taxon>Pentapetalae</taxon>
        <taxon>rosids</taxon>
        <taxon>malvids</taxon>
        <taxon>Brassicales</taxon>
        <taxon>Brassicaceae</taxon>
        <taxon>Brassiceae</taxon>
        <taxon>Brassica</taxon>
    </lineage>
</organism>
<keyword evidence="2" id="KW-1185">Reference proteome</keyword>
<comment type="caution">
    <text evidence="1">The sequence shown here is derived from an EMBL/GenBank/DDBJ whole genome shotgun (WGS) entry which is preliminary data.</text>
</comment>